<feature type="domain" description="DUF7431" evidence="1">
    <location>
        <begin position="1"/>
        <end position="58"/>
    </location>
</feature>
<dbReference type="Pfam" id="PF24209">
    <property type="entry name" value="DUF7431"/>
    <property type="match status" value="1"/>
</dbReference>
<accession>U9TGZ2</accession>
<reference evidence="2" key="1">
    <citation type="submission" date="2013-07" db="EMBL/GenBank/DDBJ databases">
        <title>The genome of an arbuscular mycorrhizal fungus provides insights into the evolution of the oldest plant symbiosis.</title>
        <authorList>
            <consortium name="DOE Joint Genome Institute"/>
            <person name="Tisserant E."/>
            <person name="Malbreil M."/>
            <person name="Kuo A."/>
            <person name="Kohler A."/>
            <person name="Symeonidi A."/>
            <person name="Balestrini R."/>
            <person name="Charron P."/>
            <person name="Duensing N."/>
            <person name="Frei-dit-Frey N."/>
            <person name="Gianinazzi-Pearson V."/>
            <person name="Gilbert B."/>
            <person name="Handa Y."/>
            <person name="Hijri M."/>
            <person name="Kaul R."/>
            <person name="Kawaguchi M."/>
            <person name="Krajinski F."/>
            <person name="Lammers P."/>
            <person name="Lapierre D."/>
            <person name="Masclaux F.G."/>
            <person name="Murat C."/>
            <person name="Morin E."/>
            <person name="Ndikumana S."/>
            <person name="Pagni M."/>
            <person name="Petitpierre D."/>
            <person name="Requena N."/>
            <person name="Rosikiewicz P."/>
            <person name="Riley R."/>
            <person name="Saito K."/>
            <person name="San Clemente H."/>
            <person name="Shapiro H."/>
            <person name="van Tuinen D."/>
            <person name="Becard G."/>
            <person name="Bonfante P."/>
            <person name="Paszkowski U."/>
            <person name="Shachar-Hill Y."/>
            <person name="Young J.P."/>
            <person name="Sanders I.R."/>
            <person name="Henrissat B."/>
            <person name="Rensing S.A."/>
            <person name="Grigoriev I.V."/>
            <person name="Corradi N."/>
            <person name="Roux C."/>
            <person name="Martin F."/>
        </authorList>
    </citation>
    <scope>NUCLEOTIDE SEQUENCE</scope>
    <source>
        <strain evidence="2">DAOM 197198</strain>
    </source>
</reference>
<evidence type="ECO:0000259" key="1">
    <source>
        <dbReference type="Pfam" id="PF24209"/>
    </source>
</evidence>
<dbReference type="VEuPathDB" id="FungiDB:RhiirFUN_016909"/>
<dbReference type="AlphaFoldDB" id="U9TGZ2"/>
<sequence>MIIGHCTDLSSLLLDSDIQLKVLRNDFASNNQEMTQLLLDYPCDPIPICLGIPVLTNNIKIKFIKSYGYREYKTLPKSSDSMKYAFFDPIYTRLPIVTNFPKYNYTKIVKQQVIERLKLNYGLHLDEQPSEQANNVGDEATDQTRYIYGR</sequence>
<organism evidence="2">
    <name type="scientific">Rhizophagus irregularis (strain DAOM 181602 / DAOM 197198 / MUCL 43194)</name>
    <name type="common">Arbuscular mycorrhizal fungus</name>
    <name type="synonym">Glomus intraradices</name>
    <dbReference type="NCBI Taxonomy" id="747089"/>
    <lineage>
        <taxon>Eukaryota</taxon>
        <taxon>Fungi</taxon>
        <taxon>Fungi incertae sedis</taxon>
        <taxon>Mucoromycota</taxon>
        <taxon>Glomeromycotina</taxon>
        <taxon>Glomeromycetes</taxon>
        <taxon>Glomerales</taxon>
        <taxon>Glomeraceae</taxon>
        <taxon>Rhizophagus</taxon>
    </lineage>
</organism>
<dbReference type="HOGENOM" id="CLU_1741534_0_0_1"/>
<dbReference type="EMBL" id="KI291275">
    <property type="protein sequence ID" value="ESA06702.1"/>
    <property type="molecule type" value="Genomic_DNA"/>
</dbReference>
<proteinExistence type="predicted"/>
<protein>
    <recommendedName>
        <fullName evidence="1">DUF7431 domain-containing protein</fullName>
    </recommendedName>
</protein>
<evidence type="ECO:0000313" key="2">
    <source>
        <dbReference type="EMBL" id="ESA06702.1"/>
    </source>
</evidence>
<gene>
    <name evidence="2" type="ORF">GLOINDRAFT_33839</name>
</gene>
<dbReference type="InterPro" id="IPR055854">
    <property type="entry name" value="DUF7431"/>
</dbReference>
<name>U9TGZ2_RHIID</name>